<dbReference type="OrthoDB" id="30195at2759"/>
<evidence type="ECO:0000313" key="2">
    <source>
        <dbReference type="Proteomes" id="UP000886998"/>
    </source>
</evidence>
<organism evidence="1 2">
    <name type="scientific">Trichonephila inaurata madagascariensis</name>
    <dbReference type="NCBI Taxonomy" id="2747483"/>
    <lineage>
        <taxon>Eukaryota</taxon>
        <taxon>Metazoa</taxon>
        <taxon>Ecdysozoa</taxon>
        <taxon>Arthropoda</taxon>
        <taxon>Chelicerata</taxon>
        <taxon>Arachnida</taxon>
        <taxon>Araneae</taxon>
        <taxon>Araneomorphae</taxon>
        <taxon>Entelegynae</taxon>
        <taxon>Araneoidea</taxon>
        <taxon>Nephilidae</taxon>
        <taxon>Trichonephila</taxon>
        <taxon>Trichonephila inaurata</taxon>
    </lineage>
</organism>
<gene>
    <name evidence="1" type="ORF">TNIN_27931</name>
</gene>
<proteinExistence type="predicted"/>
<dbReference type="EMBL" id="BMAV01026808">
    <property type="protein sequence ID" value="GFS53495.1"/>
    <property type="molecule type" value="Genomic_DNA"/>
</dbReference>
<keyword evidence="2" id="KW-1185">Reference proteome</keyword>
<accession>A0A8X6INH8</accession>
<dbReference type="Proteomes" id="UP000886998">
    <property type="component" value="Unassembled WGS sequence"/>
</dbReference>
<reference evidence="1" key="1">
    <citation type="submission" date="2020-08" db="EMBL/GenBank/DDBJ databases">
        <title>Multicomponent nature underlies the extraordinary mechanical properties of spider dragline silk.</title>
        <authorList>
            <person name="Kono N."/>
            <person name="Nakamura H."/>
            <person name="Mori M."/>
            <person name="Yoshida Y."/>
            <person name="Ohtoshi R."/>
            <person name="Malay A.D."/>
            <person name="Moran D.A.P."/>
            <person name="Tomita M."/>
            <person name="Numata K."/>
            <person name="Arakawa K."/>
        </authorList>
    </citation>
    <scope>NUCLEOTIDE SEQUENCE</scope>
</reference>
<dbReference type="AlphaFoldDB" id="A0A8X6INH8"/>
<sequence length="72" mass="8013">ATFKKDEPLRMTVVTEDGLFHLFEHTLNEKLKKPLSPKITIQIASKGNSNSKTISCSNNCCKYFGGVILSHC</sequence>
<protein>
    <submittedName>
        <fullName evidence="1">Uncharacterized protein</fullName>
    </submittedName>
</protein>
<evidence type="ECO:0000313" key="1">
    <source>
        <dbReference type="EMBL" id="GFS53495.1"/>
    </source>
</evidence>
<comment type="caution">
    <text evidence="1">The sequence shown here is derived from an EMBL/GenBank/DDBJ whole genome shotgun (WGS) entry which is preliminary data.</text>
</comment>
<name>A0A8X6INH8_9ARAC</name>
<feature type="non-terminal residue" evidence="1">
    <location>
        <position position="1"/>
    </location>
</feature>